<dbReference type="RefSeq" id="WP_022607012.1">
    <property type="nucleotide sequence ID" value="NZ_ASSJ01000049.1"/>
</dbReference>
<dbReference type="SUPFAM" id="SSF53098">
    <property type="entry name" value="Ribonuclease H-like"/>
    <property type="match status" value="1"/>
</dbReference>
<protein>
    <recommendedName>
        <fullName evidence="3">NurA domain protein</fullName>
    </recommendedName>
</protein>
<dbReference type="STRING" id="582515.KR51_00020250"/>
<organism evidence="1 2">
    <name type="scientific">Rubidibacter lacunae KORDI 51-2</name>
    <dbReference type="NCBI Taxonomy" id="582515"/>
    <lineage>
        <taxon>Bacteria</taxon>
        <taxon>Bacillati</taxon>
        <taxon>Cyanobacteriota</taxon>
        <taxon>Cyanophyceae</taxon>
        <taxon>Oscillatoriophycideae</taxon>
        <taxon>Chroococcales</taxon>
        <taxon>Aphanothecaceae</taxon>
        <taxon>Rubidibacter</taxon>
    </lineage>
</organism>
<gene>
    <name evidence="1" type="ORF">KR51_00020250</name>
</gene>
<accession>U5DIF5</accession>
<comment type="caution">
    <text evidence="1">The sequence shown here is derived from an EMBL/GenBank/DDBJ whole genome shotgun (WGS) entry which is preliminary data.</text>
</comment>
<evidence type="ECO:0000313" key="2">
    <source>
        <dbReference type="Proteomes" id="UP000016960"/>
    </source>
</evidence>
<reference evidence="1 2" key="1">
    <citation type="submission" date="2013-05" db="EMBL/GenBank/DDBJ databases">
        <title>Draft genome sequence of Rubidibacter lacunae KORDI 51-2.</title>
        <authorList>
            <person name="Choi D.H."/>
            <person name="Noh J.H."/>
            <person name="Kwon K.-K."/>
            <person name="Lee J.-H."/>
            <person name="Ryu J.-Y."/>
        </authorList>
    </citation>
    <scope>NUCLEOTIDE SEQUENCE [LARGE SCALE GENOMIC DNA]</scope>
    <source>
        <strain evidence="1 2">KORDI 51-2</strain>
    </source>
</reference>
<name>U5DIF5_9CHRO</name>
<dbReference type="AlphaFoldDB" id="U5DIF5"/>
<dbReference type="InterPro" id="IPR012337">
    <property type="entry name" value="RNaseH-like_sf"/>
</dbReference>
<proteinExistence type="predicted"/>
<keyword evidence="2" id="KW-1185">Reference proteome</keyword>
<dbReference type="InParanoid" id="U5DIF5"/>
<dbReference type="Proteomes" id="UP000016960">
    <property type="component" value="Unassembled WGS sequence"/>
</dbReference>
<evidence type="ECO:0000313" key="1">
    <source>
        <dbReference type="EMBL" id="ERN41451.1"/>
    </source>
</evidence>
<dbReference type="eggNOG" id="COG2380">
    <property type="taxonomic scope" value="Bacteria"/>
</dbReference>
<evidence type="ECO:0008006" key="3">
    <source>
        <dbReference type="Google" id="ProtNLM"/>
    </source>
</evidence>
<sequence>MPDPGPSDILVRMNFWQANSIQFSPWGADYDLPVAMGEPDAAGNDAIDFHAEARAWEPYCPQIRPALPDRIILIDGRLRVDAPFVGRQGNVPVYGAFATIAIGAVAIDRTRGAAVYPEPPIVRRAIAFCGEKPPVTRLPALPGMHNPVVYDLRLSDRQHNDPDRPQKLVLNAMRTLEIELAGRWAREPDTLAIQDGNLVSMQQSQAILGYVKTLHKAYLAGERAEILWQLQSGERTPVFALGRDTSPNRRWSWYLRSGDVFAGRAYRGLHGVVRLELLATNVARERAIEIADWSCELIPRYASQPLRDPRAPQNLMPIGALEKHLGRSMGDRKLVRRCIQAFLAARS</sequence>
<dbReference type="OrthoDB" id="255198at2"/>
<dbReference type="EMBL" id="ASSJ01000049">
    <property type="protein sequence ID" value="ERN41451.1"/>
    <property type="molecule type" value="Genomic_DNA"/>
</dbReference>